<evidence type="ECO:0000313" key="2">
    <source>
        <dbReference type="EMBL" id="PHT71006.1"/>
    </source>
</evidence>
<reference evidence="2 3" key="1">
    <citation type="journal article" date="2014" name="Nat. Genet.">
        <title>Genome sequence of the hot pepper provides insights into the evolution of pungency in Capsicum species.</title>
        <authorList>
            <person name="Kim S."/>
            <person name="Park M."/>
            <person name="Yeom S.I."/>
            <person name="Kim Y.M."/>
            <person name="Lee J.M."/>
            <person name="Lee H.A."/>
            <person name="Seo E."/>
            <person name="Choi J."/>
            <person name="Cheong K."/>
            <person name="Kim K.T."/>
            <person name="Jung K."/>
            <person name="Lee G.W."/>
            <person name="Oh S.K."/>
            <person name="Bae C."/>
            <person name="Kim S.B."/>
            <person name="Lee H.Y."/>
            <person name="Kim S.Y."/>
            <person name="Kim M.S."/>
            <person name="Kang B.C."/>
            <person name="Jo Y.D."/>
            <person name="Yang H.B."/>
            <person name="Jeong H.J."/>
            <person name="Kang W.H."/>
            <person name="Kwon J.K."/>
            <person name="Shin C."/>
            <person name="Lim J.Y."/>
            <person name="Park J.H."/>
            <person name="Huh J.H."/>
            <person name="Kim J.S."/>
            <person name="Kim B.D."/>
            <person name="Cohen O."/>
            <person name="Paran I."/>
            <person name="Suh M.C."/>
            <person name="Lee S.B."/>
            <person name="Kim Y.K."/>
            <person name="Shin Y."/>
            <person name="Noh S.J."/>
            <person name="Park J."/>
            <person name="Seo Y.S."/>
            <person name="Kwon S.Y."/>
            <person name="Kim H.A."/>
            <person name="Park J.M."/>
            <person name="Kim H.J."/>
            <person name="Choi S.B."/>
            <person name="Bosland P.W."/>
            <person name="Reeves G."/>
            <person name="Jo S.H."/>
            <person name="Lee B.W."/>
            <person name="Cho H.T."/>
            <person name="Choi H.S."/>
            <person name="Lee M.S."/>
            <person name="Yu Y."/>
            <person name="Do Choi Y."/>
            <person name="Park B.S."/>
            <person name="van Deynze A."/>
            <person name="Ashrafi H."/>
            <person name="Hill T."/>
            <person name="Kim W.T."/>
            <person name="Pai H.S."/>
            <person name="Ahn H.K."/>
            <person name="Yeam I."/>
            <person name="Giovannoni J.J."/>
            <person name="Rose J.K."/>
            <person name="Sorensen I."/>
            <person name="Lee S.J."/>
            <person name="Kim R.W."/>
            <person name="Choi I.Y."/>
            <person name="Choi B.S."/>
            <person name="Lim J.S."/>
            <person name="Lee Y.H."/>
            <person name="Choi D."/>
        </authorList>
    </citation>
    <scope>NUCLEOTIDE SEQUENCE [LARGE SCALE GENOMIC DNA]</scope>
    <source>
        <strain evidence="3">cv. CM334</strain>
    </source>
</reference>
<dbReference type="GO" id="GO:0006952">
    <property type="term" value="P:defense response"/>
    <property type="evidence" value="ECO:0007669"/>
    <property type="project" value="UniProtKB-KW"/>
</dbReference>
<dbReference type="Proteomes" id="UP000222542">
    <property type="component" value="Unassembled WGS sequence"/>
</dbReference>
<dbReference type="PANTHER" id="PTHR36766:SF41">
    <property type="entry name" value="AAA+ ATPASE DOMAIN-CONTAINING PROTEIN"/>
    <property type="match status" value="1"/>
</dbReference>
<sequence length="253" mass="28808">MIGGGSSERASDDGQSKIIIKSHERWSYRTVDRNRVFVFNEKENFMERFLIRRDNEVKGFKALGIYGVAGVGKTTLCQLTFNNKQCLGVEDEEIKFTGKHRGLRGLLFALRSVLKGRRYLIVLDDAFYIDNFFDNLWSEPKLEDNCTEKLALGLPKQQSGAVIVMTWSEELEKEMVGEENVHPLLPLQDKSCHEIFEDSSGEKVKQLLNFQTDHDLEDTFMSKFGGLPLAAKIMGKIMEQELTKMPANTTSLD</sequence>
<reference evidence="2 3" key="2">
    <citation type="journal article" date="2017" name="Genome Biol.">
        <title>New reference genome sequences of hot pepper reveal the massive evolution of plant disease-resistance genes by retroduplication.</title>
        <authorList>
            <person name="Kim S."/>
            <person name="Park J."/>
            <person name="Yeom S.I."/>
            <person name="Kim Y.M."/>
            <person name="Seo E."/>
            <person name="Kim K.T."/>
            <person name="Kim M.S."/>
            <person name="Lee J.M."/>
            <person name="Cheong K."/>
            <person name="Shin H.S."/>
            <person name="Kim S.B."/>
            <person name="Han K."/>
            <person name="Lee J."/>
            <person name="Park M."/>
            <person name="Lee H.A."/>
            <person name="Lee H.Y."/>
            <person name="Lee Y."/>
            <person name="Oh S."/>
            <person name="Lee J.H."/>
            <person name="Choi E."/>
            <person name="Choi E."/>
            <person name="Lee S.E."/>
            <person name="Jeon J."/>
            <person name="Kim H."/>
            <person name="Choi G."/>
            <person name="Song H."/>
            <person name="Lee J."/>
            <person name="Lee S.C."/>
            <person name="Kwon J.K."/>
            <person name="Lee H.Y."/>
            <person name="Koo N."/>
            <person name="Hong Y."/>
            <person name="Kim R.W."/>
            <person name="Kang W.H."/>
            <person name="Huh J.H."/>
            <person name="Kang B.C."/>
            <person name="Yang T.J."/>
            <person name="Lee Y.H."/>
            <person name="Bennetzen J.L."/>
            <person name="Choi D."/>
        </authorList>
    </citation>
    <scope>NUCLEOTIDE SEQUENCE [LARGE SCALE GENOMIC DNA]</scope>
    <source>
        <strain evidence="3">cv. CM334</strain>
    </source>
</reference>
<name>A0A2G2YMP3_CAPAN</name>
<dbReference type="STRING" id="4072.A0A2G2YMP3"/>
<comment type="caution">
    <text evidence="2">The sequence shown here is derived from an EMBL/GenBank/DDBJ whole genome shotgun (WGS) entry which is preliminary data.</text>
</comment>
<dbReference type="InterPro" id="IPR027417">
    <property type="entry name" value="P-loop_NTPase"/>
</dbReference>
<keyword evidence="1" id="KW-0611">Plant defense</keyword>
<dbReference type="PRINTS" id="PR00364">
    <property type="entry name" value="DISEASERSIST"/>
</dbReference>
<keyword evidence="3" id="KW-1185">Reference proteome</keyword>
<dbReference type="PANTHER" id="PTHR36766">
    <property type="entry name" value="PLANT BROAD-SPECTRUM MILDEW RESISTANCE PROTEIN RPW8"/>
    <property type="match status" value="1"/>
</dbReference>
<dbReference type="AlphaFoldDB" id="A0A2G2YMP3"/>
<dbReference type="GO" id="GO:0043531">
    <property type="term" value="F:ADP binding"/>
    <property type="evidence" value="ECO:0007669"/>
    <property type="project" value="InterPro"/>
</dbReference>
<dbReference type="Gramene" id="PHT71006">
    <property type="protein sequence ID" value="PHT71006"/>
    <property type="gene ID" value="T459_26110"/>
</dbReference>
<protein>
    <submittedName>
        <fullName evidence="2">Uncharacterized protein</fullName>
    </submittedName>
</protein>
<proteinExistence type="predicted"/>
<dbReference type="Gene3D" id="3.40.50.300">
    <property type="entry name" value="P-loop containing nucleotide triphosphate hydrolases"/>
    <property type="match status" value="1"/>
</dbReference>
<dbReference type="EMBL" id="AYRZ02000010">
    <property type="protein sequence ID" value="PHT71006.1"/>
    <property type="molecule type" value="Genomic_DNA"/>
</dbReference>
<accession>A0A2G2YMP3</accession>
<organism evidence="2 3">
    <name type="scientific">Capsicum annuum</name>
    <name type="common">Capsicum pepper</name>
    <dbReference type="NCBI Taxonomy" id="4072"/>
    <lineage>
        <taxon>Eukaryota</taxon>
        <taxon>Viridiplantae</taxon>
        <taxon>Streptophyta</taxon>
        <taxon>Embryophyta</taxon>
        <taxon>Tracheophyta</taxon>
        <taxon>Spermatophyta</taxon>
        <taxon>Magnoliopsida</taxon>
        <taxon>eudicotyledons</taxon>
        <taxon>Gunneridae</taxon>
        <taxon>Pentapetalae</taxon>
        <taxon>asterids</taxon>
        <taxon>lamiids</taxon>
        <taxon>Solanales</taxon>
        <taxon>Solanaceae</taxon>
        <taxon>Solanoideae</taxon>
        <taxon>Capsiceae</taxon>
        <taxon>Capsicum</taxon>
    </lineage>
</organism>
<evidence type="ECO:0000313" key="3">
    <source>
        <dbReference type="Proteomes" id="UP000222542"/>
    </source>
</evidence>
<evidence type="ECO:0000256" key="1">
    <source>
        <dbReference type="ARBA" id="ARBA00022821"/>
    </source>
</evidence>
<gene>
    <name evidence="2" type="ORF">T459_26110</name>
</gene>
<dbReference type="SUPFAM" id="SSF52540">
    <property type="entry name" value="P-loop containing nucleoside triphosphate hydrolases"/>
    <property type="match status" value="1"/>
</dbReference>